<organism evidence="1 2">
    <name type="scientific">Naganishia onofrii</name>
    <dbReference type="NCBI Taxonomy" id="1851511"/>
    <lineage>
        <taxon>Eukaryota</taxon>
        <taxon>Fungi</taxon>
        <taxon>Dikarya</taxon>
        <taxon>Basidiomycota</taxon>
        <taxon>Agaricomycotina</taxon>
        <taxon>Tremellomycetes</taxon>
        <taxon>Filobasidiales</taxon>
        <taxon>Filobasidiaceae</taxon>
        <taxon>Naganishia</taxon>
    </lineage>
</organism>
<keyword evidence="2" id="KW-1185">Reference proteome</keyword>
<evidence type="ECO:0000313" key="1">
    <source>
        <dbReference type="EMBL" id="KAJ9124535.1"/>
    </source>
</evidence>
<comment type="caution">
    <text evidence="1">The sequence shown here is derived from an EMBL/GenBank/DDBJ whole genome shotgun (WGS) entry which is preliminary data.</text>
</comment>
<accession>A0ACC2XLN8</accession>
<dbReference type="Proteomes" id="UP001234202">
    <property type="component" value="Unassembled WGS sequence"/>
</dbReference>
<evidence type="ECO:0000313" key="2">
    <source>
        <dbReference type="Proteomes" id="UP001234202"/>
    </source>
</evidence>
<gene>
    <name evidence="1" type="ORF">QFC24_003327</name>
</gene>
<sequence length="967" mass="105602">MTTSVIASPPAVSQSGYGNTTGRDLPGSAPYNGTSGSGQPVVGVSGIPRSRGQRQVGDWILGKTIGAGSMGKVKLVVHQHTGEKCAVKIIPRYTPQTRAASGEKFQNEEEAAKAATRDASKETRTIREASISLLLHHPYICGMREMIVHANHYYMVFEFIDGGQMLDYIISHGRLRERAARKFARQIASALVYCHRNSIVHRDLKIENILISKAGNCKIIDFGLSNLFSPDSHLSTFCGSLYFAAPELLNAKVYTGPEVDVWSFGIVLYVLVCGKVPFDDQSMPALHAKIKRGLVEYPAWLSAECKALLCRMLVTDPAQRATMTEVLASTWLNKGYEVQPETHLVPREPLRVDELDSEVIRGMAGFEFGTVQQVENSLREVLIGASYRAALADWEQRRDKMRKDKGWANEASQGNDEAFFDSNSSVNTTTPLSPSKSKGSRRFSGLDFYKKKLFNGYAKGEEEKQGTNGSSNSRGLDTSQYAEPLDPTRGFHPLISIYYLVREKMERERVYGPGQFASSELSVANQQHLLEQYSMGAAPPAQNGRQSAQGTFAMQVPRLPLPESSHILGTTYDTMPSPNGIQTPLSTYQSQALPRPRTRGESLAPADTASRNAAVIGAGIMQHPDEDRERSQLDTLNRIPGENKHQRSHSLSQPVPPSVTSPSHRNTSGPYPPAATSLQPDTLPEEAFEGNLPEPRLPFDRAYPVSARRESEQPRRSDLLSPIQSLSLAEKSGLQRSGSLAHPRAPPKENMYHNTAPQSVPHKRQSILPNPSMPPSSAPVSHVSSTPAPVDAKPVYLKGLFSVATTTSKSVSTLQADLARVLERIGIKHRLTKSGFECVHVPSIDVTSVLSPEALAATNALHDKSPLGVAGQPGGRSASVSSSTYGHGISEKNGHSRPQNGGSTEEDFDAWAYSERGGAGSALLVKFEISIVKVPWLGLHGIQFRRMGGDGWQYQMLAKRILVEMKL</sequence>
<dbReference type="EMBL" id="JASBWV010000010">
    <property type="protein sequence ID" value="KAJ9124535.1"/>
    <property type="molecule type" value="Genomic_DNA"/>
</dbReference>
<protein>
    <submittedName>
        <fullName evidence="1">Uncharacterized protein</fullName>
    </submittedName>
</protein>
<proteinExistence type="predicted"/>
<name>A0ACC2XLN8_9TREE</name>
<reference evidence="1" key="1">
    <citation type="submission" date="2023-04" db="EMBL/GenBank/DDBJ databases">
        <title>Draft Genome sequencing of Naganishia species isolated from polar environments using Oxford Nanopore Technology.</title>
        <authorList>
            <person name="Leo P."/>
            <person name="Venkateswaran K."/>
        </authorList>
    </citation>
    <scope>NUCLEOTIDE SEQUENCE</scope>
    <source>
        <strain evidence="1">DBVPG 5303</strain>
    </source>
</reference>